<sequence>MAISKMCGKFDTFWRFFRDELKESKEYDFKSTFFNEYCHNNNNNCESDVNKINAGCLRLFNDMFGDYGSAFDSNTYKDEIVCIMIWLGYILSLKSHDEINTLNDFYSNHIQNNEEYSKNKINDQKYNNYKKIIDETKEYMDININDMSKFYELLKLLCKMNTGYTNKNSSQISEHADKFVNKYKELFNDDTNIENSTFSKVLLVLSNYYNNIEAGRHYNDISIKRPSLPTEKTSKNVNVGDSKEIKTTESSNETGKSDIEMITTISNTTLSGSSLVNKIIPVLSIFGAIAIFLGISYKYSLFGFRKRSQKQHLREKLKK</sequence>
<feature type="transmembrane region" description="Helical" evidence="1">
    <location>
        <begin position="279"/>
        <end position="297"/>
    </location>
</feature>
<dbReference type="GeneID" id="3830106"/>
<evidence type="ECO:0000313" key="3">
    <source>
        <dbReference type="EMBL" id="VTZ78652.1"/>
    </source>
</evidence>
<dbReference type="VEuPathDB" id="PlasmoDB:Py17XNL_000900476"/>
<dbReference type="VEuPathDB" id="PlasmoDB:PYYM_0946100"/>
<protein>
    <submittedName>
        <fullName evidence="2">YIR protein</fullName>
    </submittedName>
</protein>
<dbReference type="EMBL" id="LM993663">
    <property type="protein sequence ID" value="VTZ78652.1"/>
    <property type="molecule type" value="Genomic_DNA"/>
</dbReference>
<dbReference type="KEGG" id="pyo:PY17X_0947000"/>
<dbReference type="VEuPathDB" id="PlasmoDB:PY17X_0947000"/>
<dbReference type="InterPro" id="IPR006477">
    <property type="entry name" value="Yir_bir_cir"/>
</dbReference>
<proteinExistence type="predicted"/>
<dbReference type="RefSeq" id="XP_022812299.1">
    <property type="nucleotide sequence ID" value="XM_022956121.1"/>
</dbReference>
<keyword evidence="1" id="KW-0812">Transmembrane</keyword>
<keyword evidence="1" id="KW-1133">Transmembrane helix</keyword>
<dbReference type="Pfam" id="PF06022">
    <property type="entry name" value="Cir_Bir_Yir"/>
    <property type="match status" value="1"/>
</dbReference>
<keyword evidence="1" id="KW-0472">Membrane</keyword>
<dbReference type="EMBL" id="LK934637">
    <property type="protein sequence ID" value="CDU18235.1"/>
    <property type="molecule type" value="Genomic_DNA"/>
</dbReference>
<reference evidence="3" key="4">
    <citation type="submission" date="2019-05" db="EMBL/GenBank/DDBJ databases">
        <authorList>
            <consortium name="Pathogen Informatics"/>
        </authorList>
    </citation>
    <scope>NUCLEOTIDE SEQUENCE</scope>
    <source>
        <strain evidence="3">17X</strain>
    </source>
</reference>
<evidence type="ECO:0000313" key="2">
    <source>
        <dbReference type="EMBL" id="CDU18235.1"/>
    </source>
</evidence>
<dbReference type="OrthoDB" id="373153at2759"/>
<name>A0A077Y7E7_PLAYE</name>
<evidence type="ECO:0000313" key="5">
    <source>
        <dbReference type="Proteomes" id="UP000072904"/>
    </source>
</evidence>
<evidence type="ECO:0000256" key="1">
    <source>
        <dbReference type="SAM" id="Phobius"/>
    </source>
</evidence>
<dbReference type="Proteomes" id="UP000072874">
    <property type="component" value="Chromosome 9"/>
</dbReference>
<dbReference type="Proteomes" id="UP000072904">
    <property type="component" value="Chromosome 9"/>
</dbReference>
<gene>
    <name evidence="3" type="ORF">PY17X_0947000</name>
    <name evidence="2" type="ORF">PYYM_0946100</name>
</gene>
<reference evidence="3" key="2">
    <citation type="submission" date="2014-05" db="EMBL/GenBank/DDBJ databases">
        <authorList>
            <person name="Aslett M.A."/>
            <person name="De Silva N."/>
        </authorList>
    </citation>
    <scope>NUCLEOTIDE SEQUENCE</scope>
    <source>
        <strain evidence="3">17X</strain>
    </source>
</reference>
<reference evidence="4 5" key="1">
    <citation type="journal article" date="2014" name="BMC Biol.">
        <title>A comprehensive evaluation of rodent malaria parasite genomes and gene expression.</title>
        <authorList>
            <person name="Otto T.D."/>
            <person name="Bohme U."/>
            <person name="Jackson A.P."/>
            <person name="Hunt M."/>
            <person name="Franke-Fayard B."/>
            <person name="Hoeijmakers W.A."/>
            <person name="Religa A.A."/>
            <person name="Robertson L."/>
            <person name="Sanders M."/>
            <person name="Ogun S.A."/>
            <person name="Cunningham D."/>
            <person name="Erhart A."/>
            <person name="Billker O."/>
            <person name="Khan S.M."/>
            <person name="Stunnenberg H.G."/>
            <person name="Langhorne J."/>
            <person name="Holder A.A."/>
            <person name="Waters A.P."/>
            <person name="Newbold C.I."/>
            <person name="Pain A."/>
            <person name="Berriman M."/>
            <person name="Janse C.J."/>
        </authorList>
    </citation>
    <scope>NUCLEOTIDE SEQUENCE [LARGE SCALE GENOMIC DNA]</scope>
    <source>
        <strain evidence="3 4">17X</strain>
        <strain evidence="2 5">YM</strain>
    </source>
</reference>
<evidence type="ECO:0000313" key="4">
    <source>
        <dbReference type="Proteomes" id="UP000072874"/>
    </source>
</evidence>
<dbReference type="NCBIfam" id="TIGR01590">
    <property type="entry name" value="yir-bir-cir_Pla"/>
    <property type="match status" value="1"/>
</dbReference>
<accession>A0A077Y7E7</accession>
<organism evidence="2 5">
    <name type="scientific">Plasmodium yoelii</name>
    <dbReference type="NCBI Taxonomy" id="5861"/>
    <lineage>
        <taxon>Eukaryota</taxon>
        <taxon>Sar</taxon>
        <taxon>Alveolata</taxon>
        <taxon>Apicomplexa</taxon>
        <taxon>Aconoidasida</taxon>
        <taxon>Haemosporida</taxon>
        <taxon>Plasmodiidae</taxon>
        <taxon>Plasmodium</taxon>
        <taxon>Plasmodium (Vinckeia)</taxon>
    </lineage>
</organism>
<reference evidence="2" key="3">
    <citation type="submission" date="2014-05" db="EMBL/GenBank/DDBJ databases">
        <authorList>
            <person name="Aslett A.Martin."/>
            <person name="De Silva Nishadi"/>
        </authorList>
    </citation>
    <scope>NUCLEOTIDE SEQUENCE</scope>
    <source>
        <strain evidence="2">YM</strain>
    </source>
</reference>
<dbReference type="AlphaFoldDB" id="A0A077Y7E7"/>
<dbReference type="VEuPathDB" id="PlasmoDB:PY02928"/>